<dbReference type="InterPro" id="IPR036188">
    <property type="entry name" value="FAD/NAD-bd_sf"/>
</dbReference>
<dbReference type="InterPro" id="IPR007419">
    <property type="entry name" value="BFD-like_2Fe2S-bd_dom"/>
</dbReference>
<gene>
    <name evidence="4" type="ORF">B5K06_32525</name>
</gene>
<accession>A0A370KEK4</accession>
<dbReference type="Pfam" id="PF04324">
    <property type="entry name" value="Fer2_BFD"/>
    <property type="match status" value="1"/>
</dbReference>
<dbReference type="Gene3D" id="1.10.10.1100">
    <property type="entry name" value="BFD-like [2Fe-2S]-binding domain"/>
    <property type="match status" value="1"/>
</dbReference>
<evidence type="ECO:0000313" key="5">
    <source>
        <dbReference type="Proteomes" id="UP000254939"/>
    </source>
</evidence>
<dbReference type="PRINTS" id="PR00368">
    <property type="entry name" value="FADPNR"/>
</dbReference>
<evidence type="ECO:0000256" key="1">
    <source>
        <dbReference type="ARBA" id="ARBA00023002"/>
    </source>
</evidence>
<dbReference type="RefSeq" id="WP_114715840.1">
    <property type="nucleotide sequence ID" value="NZ_KZ857269.1"/>
</dbReference>
<keyword evidence="1" id="KW-0560">Oxidoreductase</keyword>
<evidence type="ECO:0000259" key="2">
    <source>
        <dbReference type="Pfam" id="PF04324"/>
    </source>
</evidence>
<dbReference type="Pfam" id="PF07992">
    <property type="entry name" value="Pyr_redox_2"/>
    <property type="match status" value="1"/>
</dbReference>
<dbReference type="PANTHER" id="PTHR42949">
    <property type="entry name" value="ANAEROBIC GLYCEROL-3-PHOSPHATE DEHYDROGENASE SUBUNIT B"/>
    <property type="match status" value="1"/>
</dbReference>
<dbReference type="Proteomes" id="UP000254939">
    <property type="component" value="Unassembled WGS sequence"/>
</dbReference>
<dbReference type="CDD" id="cd19946">
    <property type="entry name" value="GlpA-like_Fer2_BFD-like"/>
    <property type="match status" value="1"/>
</dbReference>
<dbReference type="PIRSF" id="PIRSF037495">
    <property type="entry name" value="Opine_OX_OoxA/HcnB"/>
    <property type="match status" value="1"/>
</dbReference>
<dbReference type="InterPro" id="IPR023753">
    <property type="entry name" value="FAD/NAD-binding_dom"/>
</dbReference>
<dbReference type="SUPFAM" id="SSF51905">
    <property type="entry name" value="FAD/NAD(P)-binding domain"/>
    <property type="match status" value="1"/>
</dbReference>
<dbReference type="AlphaFoldDB" id="A0A370KEK4"/>
<dbReference type="InterPro" id="IPR041854">
    <property type="entry name" value="BFD-like_2Fe2S-bd_dom_sf"/>
</dbReference>
<comment type="caution">
    <text evidence="4">The sequence shown here is derived from an EMBL/GenBank/DDBJ whole genome shotgun (WGS) entry which is preliminary data.</text>
</comment>
<dbReference type="Gene3D" id="3.50.50.60">
    <property type="entry name" value="FAD/NAD(P)-binding domain"/>
    <property type="match status" value="3"/>
</dbReference>
<proteinExistence type="predicted"/>
<dbReference type="GO" id="GO:0016491">
    <property type="term" value="F:oxidoreductase activity"/>
    <property type="evidence" value="ECO:0007669"/>
    <property type="project" value="UniProtKB-KW"/>
</dbReference>
<dbReference type="PRINTS" id="PR00469">
    <property type="entry name" value="PNDRDTASEII"/>
</dbReference>
<evidence type="ECO:0000313" key="4">
    <source>
        <dbReference type="EMBL" id="RDJ02318.1"/>
    </source>
</evidence>
<reference evidence="4 5" key="1">
    <citation type="submission" date="2017-03" db="EMBL/GenBank/DDBJ databases">
        <title>Genome analysis of Rhizobial strains effectives or ineffectives for nitrogen fixation isolated from bean seeds.</title>
        <authorList>
            <person name="Peralta H."/>
            <person name="Aguilar-Vera A."/>
            <person name="Mora Y."/>
            <person name="Vargas-Lagunas C."/>
            <person name="Girard L."/>
            <person name="Mora J."/>
        </authorList>
    </citation>
    <scope>NUCLEOTIDE SEQUENCE [LARGE SCALE GENOMIC DNA]</scope>
    <source>
        <strain evidence="4 5">CCGM3</strain>
    </source>
</reference>
<dbReference type="EMBL" id="NAAC01000048">
    <property type="protein sequence ID" value="RDJ02318.1"/>
    <property type="molecule type" value="Genomic_DNA"/>
</dbReference>
<sequence>MTAPVVIIGAGPAGIAAAGVLVEAGVRPVLVDEAPRAGGQIFRQPEPDLLRPAKQLYGFDAARATASFSAAASLESEIDYLPNTQVWGAARGMLHVVNADTAFVQPWSSLIIASGAMDRICPVKGWTAPGVYSLGGAQVALKANASLIGRRVLFAGTGPLLYLVAYQYALAGARVVAVLETGRPRRAWRHLPSLMSGKATFVRGLYYMAALRARGIAIHQGVELVEVMRGADEKVAALSFRHGRRDAILSCNALAIGHGLKAESQIADLIGAEFSFDAGQRQWLPRADLDGRSTIPNVYLAGDGMSVRGSDVAELTGRIAASALLVDAGYAAHPRLSRDRRLVERSARFRRGLDKAFVYPHAQAASLPDEVTVCRCEELTAGAIRQAVLASGETEINRIKAFCRVGMGRCQGRICGPVTAELIAATGGVPIESVGRIRAQAPLKPVPLCELAKGLS</sequence>
<evidence type="ECO:0000259" key="3">
    <source>
        <dbReference type="Pfam" id="PF07992"/>
    </source>
</evidence>
<dbReference type="OrthoDB" id="9801699at2"/>
<feature type="domain" description="BFD-like [2Fe-2S]-binding" evidence="2">
    <location>
        <begin position="373"/>
        <end position="424"/>
    </location>
</feature>
<dbReference type="PANTHER" id="PTHR42949:SF3">
    <property type="entry name" value="ANAEROBIC GLYCEROL-3-PHOSPHATE DEHYDROGENASE SUBUNIT B"/>
    <property type="match status" value="1"/>
</dbReference>
<name>A0A370KEK4_9HYPH</name>
<dbReference type="InterPro" id="IPR017224">
    <property type="entry name" value="Opine_Oxase_asu/HCN_bsu"/>
</dbReference>
<protein>
    <submittedName>
        <fullName evidence="4">FAD/NAD(P)-binding oxidoreductase</fullName>
    </submittedName>
</protein>
<feature type="domain" description="FAD/NAD(P)-binding" evidence="3">
    <location>
        <begin position="5"/>
        <end position="305"/>
    </location>
</feature>
<organism evidence="4 5">
    <name type="scientific">Rhizobium grahamii</name>
    <dbReference type="NCBI Taxonomy" id="1120045"/>
    <lineage>
        <taxon>Bacteria</taxon>
        <taxon>Pseudomonadati</taxon>
        <taxon>Pseudomonadota</taxon>
        <taxon>Alphaproteobacteria</taxon>
        <taxon>Hyphomicrobiales</taxon>
        <taxon>Rhizobiaceae</taxon>
        <taxon>Rhizobium/Agrobacterium group</taxon>
        <taxon>Rhizobium</taxon>
    </lineage>
</organism>
<dbReference type="InterPro" id="IPR051691">
    <property type="entry name" value="Metab_Enz_Cyan_OpOx_G3PDH"/>
</dbReference>